<dbReference type="Proteomes" id="UP000077755">
    <property type="component" value="Chromosome 1"/>
</dbReference>
<dbReference type="AlphaFoldDB" id="A0A166IHC6"/>
<proteinExistence type="predicted"/>
<sequence length="162" mass="17754">MAQVARTDAAQAMKMGKELPHVAGSEGKTQVVPSKELHYADLQAWKFNDDTAEFLGGSDPTVDGTYSVKNLELGKMYEVSFYMSIKNLPVSNQVTLTLELPGGKKEEKTEKIVVVPLVWEEVSVGNFLNVYPRGDIKFKFSGVSGDTWKGLLLKGVHITSSS</sequence>
<evidence type="ECO:0000313" key="1">
    <source>
        <dbReference type="EMBL" id="WOG84836.1"/>
    </source>
</evidence>
<gene>
    <name evidence="1" type="ORF">DCAR_0104021</name>
</gene>
<organism evidence="1 2">
    <name type="scientific">Daucus carota subsp. sativus</name>
    <name type="common">Carrot</name>
    <dbReference type="NCBI Taxonomy" id="79200"/>
    <lineage>
        <taxon>Eukaryota</taxon>
        <taxon>Viridiplantae</taxon>
        <taxon>Streptophyta</taxon>
        <taxon>Embryophyta</taxon>
        <taxon>Tracheophyta</taxon>
        <taxon>Spermatophyta</taxon>
        <taxon>Magnoliopsida</taxon>
        <taxon>eudicotyledons</taxon>
        <taxon>Gunneridae</taxon>
        <taxon>Pentapetalae</taxon>
        <taxon>asterids</taxon>
        <taxon>campanulids</taxon>
        <taxon>Apiales</taxon>
        <taxon>Apiaceae</taxon>
        <taxon>Apioideae</taxon>
        <taxon>Scandiceae</taxon>
        <taxon>Daucinae</taxon>
        <taxon>Daucus</taxon>
        <taxon>Daucus sect. Daucus</taxon>
    </lineage>
</organism>
<name>A0A166IHC6_DAUCS</name>
<dbReference type="KEGG" id="dcr:108212913"/>
<keyword evidence="2" id="KW-1185">Reference proteome</keyword>
<dbReference type="Gramene" id="KZN11132">
    <property type="protein sequence ID" value="KZN11132"/>
    <property type="gene ID" value="DCAR_003788"/>
</dbReference>
<evidence type="ECO:0000313" key="2">
    <source>
        <dbReference type="Proteomes" id="UP000077755"/>
    </source>
</evidence>
<reference evidence="1" key="2">
    <citation type="submission" date="2022-03" db="EMBL/GenBank/DDBJ databases">
        <title>Draft title - Genomic analysis of global carrot germplasm unveils the trajectory of domestication and the origin of high carotenoid orange carrot.</title>
        <authorList>
            <person name="Iorizzo M."/>
            <person name="Ellison S."/>
            <person name="Senalik D."/>
            <person name="Macko-Podgorni A."/>
            <person name="Grzebelus D."/>
            <person name="Bostan H."/>
            <person name="Rolling W."/>
            <person name="Curaba J."/>
            <person name="Simon P."/>
        </authorList>
    </citation>
    <scope>NUCLEOTIDE SEQUENCE</scope>
    <source>
        <tissue evidence="1">Leaf</tissue>
    </source>
</reference>
<accession>A0A166IHC6</accession>
<reference evidence="1" key="1">
    <citation type="journal article" date="2016" name="Nat. Genet.">
        <title>A high-quality carrot genome assembly provides new insights into carotenoid accumulation and asterid genome evolution.</title>
        <authorList>
            <person name="Iorizzo M."/>
            <person name="Ellison S."/>
            <person name="Senalik D."/>
            <person name="Zeng P."/>
            <person name="Satapoomin P."/>
            <person name="Huang J."/>
            <person name="Bowman M."/>
            <person name="Iovene M."/>
            <person name="Sanseverino W."/>
            <person name="Cavagnaro P."/>
            <person name="Yildiz M."/>
            <person name="Macko-Podgorni A."/>
            <person name="Moranska E."/>
            <person name="Grzebelus E."/>
            <person name="Grzebelus D."/>
            <person name="Ashrafi H."/>
            <person name="Zheng Z."/>
            <person name="Cheng S."/>
            <person name="Spooner D."/>
            <person name="Van Deynze A."/>
            <person name="Simon P."/>
        </authorList>
    </citation>
    <scope>NUCLEOTIDE SEQUENCE</scope>
    <source>
        <tissue evidence="1">Leaf</tissue>
    </source>
</reference>
<dbReference type="InterPro" id="IPR025886">
    <property type="entry name" value="PP2-like"/>
</dbReference>
<dbReference type="EMBL" id="CP093343">
    <property type="protein sequence ID" value="WOG84836.1"/>
    <property type="molecule type" value="Genomic_DNA"/>
</dbReference>
<dbReference type="Pfam" id="PF14299">
    <property type="entry name" value="PP2"/>
    <property type="match status" value="1"/>
</dbReference>
<protein>
    <submittedName>
        <fullName evidence="1">Uncharacterized protein</fullName>
    </submittedName>
</protein>